<name>A0A6F8VF19_9PROT</name>
<dbReference type="AlphaFoldDB" id="A0A6F8VF19"/>
<feature type="region of interest" description="Disordered" evidence="2">
    <location>
        <begin position="140"/>
        <end position="183"/>
    </location>
</feature>
<feature type="compositionally biased region" description="Basic residues" evidence="2">
    <location>
        <begin position="161"/>
        <end position="170"/>
    </location>
</feature>
<sequence length="324" mass="35416">MNTWKIAPIATLVITLLAPLPGAAFSLGEITVQSYLGDPFRATIPVQTAPNEEVDISCLNLSPPAPADGMVYLRHAQLSLSRQGGMWQLLISGNNALNEPYLSVFIQSGCQEQGRLVREYTVLIDPATYVEVPQAMEKAPSISKQTVAATPAAGGTSSRASNRRAARSKAKQGTPPIARKKIISHTVPSKDRLKVVSGVAETPAAPGQTEKERMQQREKELTKELDDKTAQFLAMQAQLAKLESKLSEMQKTIELQNRMLAAMQKPSTPAQKTANSWKDYWPAGPGILIAGMIYFFASRSRKRTLENWEPTQRGSNSGKARNPF</sequence>
<evidence type="ECO:0000256" key="2">
    <source>
        <dbReference type="SAM" id="MobiDB-lite"/>
    </source>
</evidence>
<feature type="coiled-coil region" evidence="1">
    <location>
        <begin position="211"/>
        <end position="259"/>
    </location>
</feature>
<evidence type="ECO:0000259" key="3">
    <source>
        <dbReference type="Pfam" id="PF25800"/>
    </source>
</evidence>
<keyword evidence="1" id="KW-0175">Coiled coil</keyword>
<organism evidence="4 5">
    <name type="scientific">Sulfurimicrobium lacus</name>
    <dbReference type="NCBI Taxonomy" id="2715678"/>
    <lineage>
        <taxon>Bacteria</taxon>
        <taxon>Pseudomonadati</taxon>
        <taxon>Pseudomonadota</taxon>
        <taxon>Betaproteobacteria</taxon>
        <taxon>Nitrosomonadales</taxon>
        <taxon>Sulfuricellaceae</taxon>
        <taxon>Sulfurimicrobium</taxon>
    </lineage>
</organism>
<evidence type="ECO:0000313" key="5">
    <source>
        <dbReference type="Proteomes" id="UP000502260"/>
    </source>
</evidence>
<evidence type="ECO:0000256" key="1">
    <source>
        <dbReference type="SAM" id="Coils"/>
    </source>
</evidence>
<protein>
    <recommendedName>
        <fullName evidence="3">FimV N-terminal domain-containing protein</fullName>
    </recommendedName>
</protein>
<dbReference type="Proteomes" id="UP000502260">
    <property type="component" value="Chromosome"/>
</dbReference>
<dbReference type="KEGG" id="slac:SKTS_26470"/>
<keyword evidence="5" id="KW-1185">Reference proteome</keyword>
<reference evidence="5" key="1">
    <citation type="submission" date="2020-03" db="EMBL/GenBank/DDBJ databases">
        <title>Complete genome sequence of sulfur-oxidizing bacterium skT11.</title>
        <authorList>
            <person name="Kanda M."/>
            <person name="Kojima H."/>
            <person name="Fukui M."/>
        </authorList>
    </citation>
    <scope>NUCLEOTIDE SEQUENCE [LARGE SCALE GENOMIC DNA]</scope>
    <source>
        <strain evidence="5">skT11</strain>
    </source>
</reference>
<dbReference type="Pfam" id="PF25800">
    <property type="entry name" value="FimV_N"/>
    <property type="match status" value="1"/>
</dbReference>
<gene>
    <name evidence="4" type="ORF">SKTS_26470</name>
</gene>
<proteinExistence type="predicted"/>
<dbReference type="InterPro" id="IPR057840">
    <property type="entry name" value="FimV_N"/>
</dbReference>
<dbReference type="EMBL" id="AP022853">
    <property type="protein sequence ID" value="BCB27761.1"/>
    <property type="molecule type" value="Genomic_DNA"/>
</dbReference>
<feature type="domain" description="FimV N-terminal" evidence="3">
    <location>
        <begin position="26"/>
        <end position="126"/>
    </location>
</feature>
<accession>A0A6F8VF19</accession>
<evidence type="ECO:0000313" key="4">
    <source>
        <dbReference type="EMBL" id="BCB27761.1"/>
    </source>
</evidence>